<gene>
    <name evidence="5" type="ORF">SBAD_LOCUS9811</name>
</gene>
<keyword evidence="3" id="KW-0472">Membrane</keyword>
<evidence type="ECO:0000256" key="1">
    <source>
        <dbReference type="ARBA" id="ARBA00022837"/>
    </source>
</evidence>
<dbReference type="InterPro" id="IPR011992">
    <property type="entry name" value="EF-hand-dom_pair"/>
</dbReference>
<evidence type="ECO:0000313" key="6">
    <source>
        <dbReference type="Proteomes" id="UP000270296"/>
    </source>
</evidence>
<dbReference type="GO" id="GO:0030018">
    <property type="term" value="C:Z disc"/>
    <property type="evidence" value="ECO:0007669"/>
    <property type="project" value="TreeGrafter"/>
</dbReference>
<dbReference type="AlphaFoldDB" id="A0A183J1R3"/>
<dbReference type="PROSITE" id="PS50222">
    <property type="entry name" value="EF_HAND_2"/>
    <property type="match status" value="1"/>
</dbReference>
<evidence type="ECO:0000313" key="5">
    <source>
        <dbReference type="EMBL" id="VDP26266.1"/>
    </source>
</evidence>
<dbReference type="Pfam" id="PF06459">
    <property type="entry name" value="RR_TM4-6"/>
    <property type="match status" value="1"/>
</dbReference>
<keyword evidence="1" id="KW-0106">Calcium</keyword>
<dbReference type="WBParaSite" id="SBAD_0001016101-mRNA-1">
    <property type="protein sequence ID" value="SBAD_0001016101-mRNA-1"/>
    <property type="gene ID" value="SBAD_0001016101"/>
</dbReference>
<dbReference type="PANTHER" id="PTHR46399:SF8">
    <property type="entry name" value="B30.2_SPRY DOMAIN-CONTAINING PROTEIN"/>
    <property type="match status" value="1"/>
</dbReference>
<dbReference type="CDD" id="cd00051">
    <property type="entry name" value="EFh"/>
    <property type="match status" value="1"/>
</dbReference>
<evidence type="ECO:0000259" key="4">
    <source>
        <dbReference type="PROSITE" id="PS50222"/>
    </source>
</evidence>
<dbReference type="GO" id="GO:0006874">
    <property type="term" value="P:intracellular calcium ion homeostasis"/>
    <property type="evidence" value="ECO:0007669"/>
    <property type="project" value="InterPro"/>
</dbReference>
<dbReference type="Proteomes" id="UP000270296">
    <property type="component" value="Unassembled WGS sequence"/>
</dbReference>
<feature type="transmembrane region" description="Helical" evidence="3">
    <location>
        <begin position="464"/>
        <end position="483"/>
    </location>
</feature>
<evidence type="ECO:0000256" key="2">
    <source>
        <dbReference type="SAM" id="MobiDB-lite"/>
    </source>
</evidence>
<organism evidence="7">
    <name type="scientific">Soboliphyme baturini</name>
    <dbReference type="NCBI Taxonomy" id="241478"/>
    <lineage>
        <taxon>Eukaryota</taxon>
        <taxon>Metazoa</taxon>
        <taxon>Ecdysozoa</taxon>
        <taxon>Nematoda</taxon>
        <taxon>Enoplea</taxon>
        <taxon>Dorylaimia</taxon>
        <taxon>Dioctophymatida</taxon>
        <taxon>Dioctophymatoidea</taxon>
        <taxon>Soboliphymatidae</taxon>
        <taxon>Soboliphyme</taxon>
    </lineage>
</organism>
<keyword evidence="3" id="KW-0812">Transmembrane</keyword>
<dbReference type="InterPro" id="IPR002048">
    <property type="entry name" value="EF_hand_dom"/>
</dbReference>
<feature type="transmembrane region" description="Helical" evidence="3">
    <location>
        <begin position="282"/>
        <end position="301"/>
    </location>
</feature>
<name>A0A183J1R3_9BILA</name>
<reference evidence="5 6" key="2">
    <citation type="submission" date="2018-11" db="EMBL/GenBank/DDBJ databases">
        <authorList>
            <consortium name="Pathogen Informatics"/>
        </authorList>
    </citation>
    <scope>NUCLEOTIDE SEQUENCE [LARGE SCALE GENOMIC DNA]</scope>
</reference>
<dbReference type="GO" id="GO:0042383">
    <property type="term" value="C:sarcolemma"/>
    <property type="evidence" value="ECO:0007669"/>
    <property type="project" value="TreeGrafter"/>
</dbReference>
<dbReference type="PANTHER" id="PTHR46399">
    <property type="entry name" value="B30.2/SPRY DOMAIN-CONTAINING PROTEIN"/>
    <property type="match status" value="1"/>
</dbReference>
<dbReference type="Gene3D" id="1.10.238.10">
    <property type="entry name" value="EF-hand"/>
    <property type="match status" value="1"/>
</dbReference>
<feature type="compositionally biased region" description="Polar residues" evidence="2">
    <location>
        <begin position="409"/>
        <end position="427"/>
    </location>
</feature>
<evidence type="ECO:0000256" key="3">
    <source>
        <dbReference type="SAM" id="Phobius"/>
    </source>
</evidence>
<dbReference type="SUPFAM" id="SSF47473">
    <property type="entry name" value="EF-hand"/>
    <property type="match status" value="1"/>
</dbReference>
<feature type="domain" description="EF-hand" evidence="4">
    <location>
        <begin position="5"/>
        <end position="40"/>
    </location>
</feature>
<keyword evidence="3" id="KW-1133">Transmembrane helix</keyword>
<dbReference type="SMART" id="SM00054">
    <property type="entry name" value="EFh"/>
    <property type="match status" value="2"/>
</dbReference>
<evidence type="ECO:0000313" key="7">
    <source>
        <dbReference type="WBParaSite" id="SBAD_0001016101-mRNA-1"/>
    </source>
</evidence>
<dbReference type="GO" id="GO:0006941">
    <property type="term" value="P:striated muscle contraction"/>
    <property type="evidence" value="ECO:0007669"/>
    <property type="project" value="TreeGrafter"/>
</dbReference>
<dbReference type="Pfam" id="PF13499">
    <property type="entry name" value="EF-hand_7"/>
    <property type="match status" value="1"/>
</dbReference>
<proteinExistence type="predicted"/>
<dbReference type="InterPro" id="IPR015925">
    <property type="entry name" value="Ryanodine_IP3_receptor"/>
</dbReference>
<reference evidence="7" key="1">
    <citation type="submission" date="2016-06" db="UniProtKB">
        <authorList>
            <consortium name="WormBaseParasite"/>
        </authorList>
    </citation>
    <scope>IDENTIFICATION</scope>
</reference>
<sequence length="565" mass="64611">MFLKLKDLTTSQAFLEFDTNKDGWISPKEFQRAMEGQKMYSIEEINYLMMCTDVNNDGKIDYMEFTERFHNPAKDIGFNLAVLLTNLKEHISGDNRLDPIFQTASAMCEYFDQYLGRIEIMGSSKRVEKVYFEIKEEWLEQFNKPQIKQSKKDFLFNVMQSDGGEQGKLEAFVNFCEDTIFEMSHAAEISTDDQDSRIERAKRQREIFMGSMDKPETGMSFIDVISCCASYLHNGITFVYKWCRPSTFEQSRQTLTEKMKTMTYAQMFRTSCSYGFKFGKSGLWLTYFFVATLLRFLFYLMGGTKEDEEATLKPLSPLMAERRLLPKYQALHQLSSIDKPSTDNIEAFGISLTYDNSVNLLPQIGETEEQSFSERTSMLSASEDENANVSRFLSPVPPGVQFVKEASENLNGRTQSRHPSVSSQPMSSGPDYPEYMAVYEPKIAETLQKSKVPLSGILARNFFVLKYITLGLAFFINAILLFYRVSVNAAEIKESFMKPGIDTEFDNASMAKASSAVAEVEELVIHENYYYLNHVLIGLSLSHCLVSLALLIAYYQLKVICKIIN</sequence>
<dbReference type="InterPro" id="IPR018247">
    <property type="entry name" value="EF_Hand_1_Ca_BS"/>
</dbReference>
<dbReference type="GO" id="GO:0005509">
    <property type="term" value="F:calcium ion binding"/>
    <property type="evidence" value="ECO:0007669"/>
    <property type="project" value="InterPro"/>
</dbReference>
<dbReference type="GO" id="GO:0005219">
    <property type="term" value="F:ryanodine-sensitive calcium-release channel activity"/>
    <property type="evidence" value="ECO:0007669"/>
    <property type="project" value="InterPro"/>
</dbReference>
<dbReference type="GO" id="GO:0034704">
    <property type="term" value="C:calcium channel complex"/>
    <property type="evidence" value="ECO:0007669"/>
    <property type="project" value="TreeGrafter"/>
</dbReference>
<feature type="region of interest" description="Disordered" evidence="2">
    <location>
        <begin position="409"/>
        <end position="428"/>
    </location>
</feature>
<dbReference type="PROSITE" id="PS00018">
    <property type="entry name" value="EF_HAND_1"/>
    <property type="match status" value="2"/>
</dbReference>
<feature type="transmembrane region" description="Helical" evidence="3">
    <location>
        <begin position="531"/>
        <end position="555"/>
    </location>
</feature>
<dbReference type="GO" id="GO:0014808">
    <property type="term" value="P:release of sequestered calcium ion into cytosol by sarcoplasmic reticulum"/>
    <property type="evidence" value="ECO:0007669"/>
    <property type="project" value="TreeGrafter"/>
</dbReference>
<dbReference type="OrthoDB" id="300855at2759"/>
<accession>A0A183J1R3</accession>
<dbReference type="GO" id="GO:0033017">
    <property type="term" value="C:sarcoplasmic reticulum membrane"/>
    <property type="evidence" value="ECO:0007669"/>
    <property type="project" value="TreeGrafter"/>
</dbReference>
<dbReference type="GO" id="GO:0005790">
    <property type="term" value="C:smooth endoplasmic reticulum"/>
    <property type="evidence" value="ECO:0007669"/>
    <property type="project" value="TreeGrafter"/>
</dbReference>
<dbReference type="InterPro" id="IPR009460">
    <property type="entry name" value="Ryanrecept_TM4-6"/>
</dbReference>
<protein>
    <submittedName>
        <fullName evidence="7">EF-hand domain-containing protein</fullName>
    </submittedName>
</protein>
<keyword evidence="6" id="KW-1185">Reference proteome</keyword>
<dbReference type="EMBL" id="UZAM01013201">
    <property type="protein sequence ID" value="VDP26266.1"/>
    <property type="molecule type" value="Genomic_DNA"/>
</dbReference>